<feature type="signal peptide" evidence="5">
    <location>
        <begin position="1"/>
        <end position="20"/>
    </location>
</feature>
<keyword evidence="2" id="KW-0564">Palmitate</keyword>
<comment type="similarity">
    <text evidence="2">Belongs to the LpoB family.</text>
</comment>
<sequence length="212" mass="22277">MKKYLIVALATLALSGCIMLPQTTEQQQQQQPQTPTTPQTQPQPSAPVDIVPNIGAPETSGQPPVETTIPQAPKVQSIDWSATVQPLVAKMLKADGVQVGSVLLLDNVKNSTNGSLQTGKITAAMHTALASNNTFTIVPASQLESAKQAMGLSADDNLVSRSKAIALARQVNAQYVLYSDASGNVKSPTLDMQLMTVQTGEIVWSGSGAVQN</sequence>
<evidence type="ECO:0000256" key="3">
    <source>
        <dbReference type="NCBIfam" id="TIGR02722"/>
    </source>
</evidence>
<evidence type="ECO:0000256" key="2">
    <source>
        <dbReference type="HAMAP-Rule" id="MF_01889"/>
    </source>
</evidence>
<gene>
    <name evidence="2 6" type="primary">lpoB</name>
    <name evidence="6" type="ORF">GW590_08790</name>
</gene>
<evidence type="ECO:0000256" key="1">
    <source>
        <dbReference type="ARBA" id="ARBA00022729"/>
    </source>
</evidence>
<protein>
    <recommendedName>
        <fullName evidence="2 3">Penicillin-binding protein activator LpoB</fullName>
        <shortName evidence="2">PBP activator LpoB</shortName>
    </recommendedName>
</protein>
<dbReference type="PANTHER" id="PTHR40593:SF1">
    <property type="entry name" value="PENICILLIN-BINDING PROTEIN ACTIVATOR LPOB"/>
    <property type="match status" value="1"/>
</dbReference>
<feature type="region of interest" description="Disordered" evidence="4">
    <location>
        <begin position="24"/>
        <end position="70"/>
    </location>
</feature>
<evidence type="ECO:0000256" key="4">
    <source>
        <dbReference type="SAM" id="MobiDB-lite"/>
    </source>
</evidence>
<keyword evidence="1 2" id="KW-0732">Signal</keyword>
<keyword evidence="2" id="KW-0998">Cell outer membrane</keyword>
<feature type="chain" id="PRO_5032349126" description="Penicillin-binding protein activator LpoB" evidence="5">
    <location>
        <begin position="21"/>
        <end position="212"/>
    </location>
</feature>
<keyword evidence="2" id="KW-0573">Peptidoglycan synthesis</keyword>
<dbReference type="GO" id="GO:0008360">
    <property type="term" value="P:regulation of cell shape"/>
    <property type="evidence" value="ECO:0007669"/>
    <property type="project" value="UniProtKB-KW"/>
</dbReference>
<dbReference type="Pfam" id="PF13036">
    <property type="entry name" value="LpoB"/>
    <property type="match status" value="1"/>
</dbReference>
<comment type="function">
    <text evidence="2">Regulator of peptidoglycan synthesis that is essential for the function of penicillin-binding protein 1B (PBP1b).</text>
</comment>
<evidence type="ECO:0000313" key="6">
    <source>
        <dbReference type="EMBL" id="NMP26961.1"/>
    </source>
</evidence>
<comment type="caution">
    <text evidence="6">The sequence shown here is derived from an EMBL/GenBank/DDBJ whole genome shotgun (WGS) entry which is preliminary data.</text>
</comment>
<dbReference type="EMBL" id="JAADJU010000004">
    <property type="protein sequence ID" value="NMP26961.1"/>
    <property type="molecule type" value="Genomic_DNA"/>
</dbReference>
<dbReference type="Proteomes" id="UP000585363">
    <property type="component" value="Unassembled WGS sequence"/>
</dbReference>
<keyword evidence="2" id="KW-0472">Membrane</keyword>
<dbReference type="PANTHER" id="PTHR40593">
    <property type="entry name" value="PENICILLIN-BINDING PROTEIN ACTIVATOR LPOB"/>
    <property type="match status" value="1"/>
</dbReference>
<dbReference type="GO" id="GO:0030234">
    <property type="term" value="F:enzyme regulator activity"/>
    <property type="evidence" value="ECO:0007669"/>
    <property type="project" value="UniProtKB-UniRule"/>
</dbReference>
<dbReference type="AlphaFoldDB" id="A0A848MIK3"/>
<dbReference type="RefSeq" id="WP_169402658.1">
    <property type="nucleotide sequence ID" value="NZ_JAADJU010000004.1"/>
</dbReference>
<reference evidence="6 7" key="1">
    <citation type="submission" date="2020-01" db="EMBL/GenBank/DDBJ databases">
        <authorList>
            <person name="Lee S.D."/>
        </authorList>
    </citation>
    <scope>NUCLEOTIDE SEQUENCE [LARGE SCALE GENOMIC DNA]</scope>
    <source>
        <strain evidence="6 7">SAP-1</strain>
    </source>
</reference>
<keyword evidence="2" id="KW-0449">Lipoprotein</keyword>
<dbReference type="Gene3D" id="3.40.50.10610">
    <property type="entry name" value="ABC-type transport auxiliary lipoprotein component"/>
    <property type="match status" value="1"/>
</dbReference>
<dbReference type="Pfam" id="PF08139">
    <property type="entry name" value="LPAM_1"/>
    <property type="match status" value="1"/>
</dbReference>
<comment type="subunit">
    <text evidence="2">Interacts with PBP1b.</text>
</comment>
<keyword evidence="2" id="KW-0133">Cell shape</keyword>
<organism evidence="6 7">
    <name type="scientific">Rouxiella aceris</name>
    <dbReference type="NCBI Taxonomy" id="2703884"/>
    <lineage>
        <taxon>Bacteria</taxon>
        <taxon>Pseudomonadati</taxon>
        <taxon>Pseudomonadota</taxon>
        <taxon>Gammaproteobacteria</taxon>
        <taxon>Enterobacterales</taxon>
        <taxon>Yersiniaceae</taxon>
        <taxon>Rouxiella</taxon>
    </lineage>
</organism>
<dbReference type="PROSITE" id="PS51257">
    <property type="entry name" value="PROKAR_LIPOPROTEIN"/>
    <property type="match status" value="1"/>
</dbReference>
<accession>A0A848MIK3</accession>
<evidence type="ECO:0000313" key="7">
    <source>
        <dbReference type="Proteomes" id="UP000585363"/>
    </source>
</evidence>
<proteinExistence type="inferred from homology"/>
<reference evidence="6 7" key="2">
    <citation type="submission" date="2020-06" db="EMBL/GenBank/DDBJ databases">
        <title>Polyphasic characterization of a Rahnella strain isolated from tree sap.</title>
        <authorList>
            <person name="Kim I.S."/>
        </authorList>
    </citation>
    <scope>NUCLEOTIDE SEQUENCE [LARGE SCALE GENOMIC DNA]</scope>
    <source>
        <strain evidence="6 7">SAP-1</strain>
    </source>
</reference>
<evidence type="ECO:0000256" key="5">
    <source>
        <dbReference type="SAM" id="SignalP"/>
    </source>
</evidence>
<dbReference type="InterPro" id="IPR012640">
    <property type="entry name" value="Membr_lipoprot_lipid_attach_CS"/>
</dbReference>
<dbReference type="HAMAP" id="MF_01889">
    <property type="entry name" value="LpoB"/>
    <property type="match status" value="1"/>
</dbReference>
<comment type="subcellular location">
    <subcellularLocation>
        <location evidence="2">Cell outer membrane</location>
        <topology evidence="2">Lipid-anchor</topology>
        <orientation evidence="2">Periplasmic side</orientation>
    </subcellularLocation>
</comment>
<dbReference type="NCBIfam" id="TIGR02722">
    <property type="entry name" value="lp"/>
    <property type="match status" value="1"/>
</dbReference>
<dbReference type="InterPro" id="IPR014094">
    <property type="entry name" value="LpoB"/>
</dbReference>
<feature type="compositionally biased region" description="Low complexity" evidence="4">
    <location>
        <begin position="24"/>
        <end position="43"/>
    </location>
</feature>
<dbReference type="GO" id="GO:0031241">
    <property type="term" value="C:periplasmic side of cell outer membrane"/>
    <property type="evidence" value="ECO:0007669"/>
    <property type="project" value="UniProtKB-UniRule"/>
</dbReference>
<dbReference type="GO" id="GO:0009252">
    <property type="term" value="P:peptidoglycan biosynthetic process"/>
    <property type="evidence" value="ECO:0007669"/>
    <property type="project" value="UniProtKB-UniRule"/>
</dbReference>
<keyword evidence="7" id="KW-1185">Reference proteome</keyword>
<name>A0A848MIK3_9GAMM</name>